<evidence type="ECO:0000313" key="2">
    <source>
        <dbReference type="EMBL" id="OWT60558.1"/>
    </source>
</evidence>
<feature type="transmembrane region" description="Helical" evidence="1">
    <location>
        <begin position="106"/>
        <end position="128"/>
    </location>
</feature>
<protein>
    <submittedName>
        <fullName evidence="2">Uncharacterized protein</fullName>
    </submittedName>
</protein>
<dbReference type="RefSeq" id="WP_088603258.1">
    <property type="nucleotide sequence ID" value="NZ_NJIH01000005.1"/>
</dbReference>
<comment type="caution">
    <text evidence="2">The sequence shown here is derived from an EMBL/GenBank/DDBJ whole genome shotgun (WGS) entry which is preliminary data.</text>
</comment>
<keyword evidence="1" id="KW-0472">Membrane</keyword>
<evidence type="ECO:0000313" key="3">
    <source>
        <dbReference type="Proteomes" id="UP000214603"/>
    </source>
</evidence>
<dbReference type="AlphaFoldDB" id="A0A225MH97"/>
<dbReference type="EMBL" id="NJIH01000005">
    <property type="protein sequence ID" value="OWT60558.1"/>
    <property type="molecule type" value="Genomic_DNA"/>
</dbReference>
<reference evidence="3" key="1">
    <citation type="submission" date="2017-06" db="EMBL/GenBank/DDBJ databases">
        <title>Herbaspirillum phytohormonus sp. nov., isolated from the root nodule of Robinia pseudoacacia in lead-zinc mine.</title>
        <authorList>
            <person name="Fan M."/>
            <person name="Lin Y."/>
        </authorList>
    </citation>
    <scope>NUCLEOTIDE SEQUENCE [LARGE SCALE GENOMIC DNA]</scope>
    <source>
        <strain evidence="3">SC-089</strain>
    </source>
</reference>
<dbReference type="OrthoDB" id="8685538at2"/>
<keyword evidence="1" id="KW-1133">Transmembrane helix</keyword>
<sequence>MSNALYAYLLPIVFWLFAACFASSCISALTLLLFTLRRTNEAFQHPYLKQQPFKRYSFPMRLSILMDYFFRICFPRSRFWLVGQANQLLAHVDPERIPTSLKWPVVGLWGGCYVGLVAIIVLWAMLLMKM</sequence>
<proteinExistence type="predicted"/>
<keyword evidence="1" id="KW-0812">Transmembrane</keyword>
<keyword evidence="3" id="KW-1185">Reference proteome</keyword>
<evidence type="ECO:0000256" key="1">
    <source>
        <dbReference type="SAM" id="Phobius"/>
    </source>
</evidence>
<organism evidence="2 3">
    <name type="scientific">Candidimonas nitroreducens</name>
    <dbReference type="NCBI Taxonomy" id="683354"/>
    <lineage>
        <taxon>Bacteria</taxon>
        <taxon>Pseudomonadati</taxon>
        <taxon>Pseudomonadota</taxon>
        <taxon>Betaproteobacteria</taxon>
        <taxon>Burkholderiales</taxon>
        <taxon>Alcaligenaceae</taxon>
        <taxon>Candidimonas</taxon>
    </lineage>
</organism>
<dbReference type="Proteomes" id="UP000214603">
    <property type="component" value="Unassembled WGS sequence"/>
</dbReference>
<name>A0A225MH97_9BURK</name>
<gene>
    <name evidence="2" type="ORF">CEY11_09995</name>
</gene>
<feature type="transmembrane region" description="Helical" evidence="1">
    <location>
        <begin position="12"/>
        <end position="36"/>
    </location>
</feature>
<accession>A0A225MH97</accession>